<reference evidence="2" key="1">
    <citation type="submission" date="2023-06" db="EMBL/GenBank/DDBJ databases">
        <title>Survivors Of The Sea: Transcriptome response of Skeletonema marinoi to long-term dormancy.</title>
        <authorList>
            <person name="Pinder M.I.M."/>
            <person name="Kourtchenko O."/>
            <person name="Robertson E.K."/>
            <person name="Larsson T."/>
            <person name="Maumus F."/>
            <person name="Osuna-Cruz C.M."/>
            <person name="Vancaester E."/>
            <person name="Stenow R."/>
            <person name="Vandepoele K."/>
            <person name="Ploug H."/>
            <person name="Bruchert V."/>
            <person name="Godhe A."/>
            <person name="Topel M."/>
        </authorList>
    </citation>
    <scope>NUCLEOTIDE SEQUENCE</scope>
    <source>
        <strain evidence="2">R05AC</strain>
    </source>
</reference>
<keyword evidence="3" id="KW-1185">Reference proteome</keyword>
<protein>
    <submittedName>
        <fullName evidence="2">Uncharacterized protein</fullName>
    </submittedName>
</protein>
<name>A0AAD8Y1W9_9STRA</name>
<accession>A0AAD8Y1W9</accession>
<gene>
    <name evidence="2" type="ORF">QTG54_011176</name>
</gene>
<keyword evidence="1" id="KW-0472">Membrane</keyword>
<dbReference type="AlphaFoldDB" id="A0AAD8Y1W9"/>
<keyword evidence="1" id="KW-0812">Transmembrane</keyword>
<evidence type="ECO:0000313" key="3">
    <source>
        <dbReference type="Proteomes" id="UP001224775"/>
    </source>
</evidence>
<evidence type="ECO:0000256" key="1">
    <source>
        <dbReference type="SAM" id="Phobius"/>
    </source>
</evidence>
<sequence length="83" mass="9073">MDRIHACRAGGGYQSAAVASEAAPQALPPVHAVERPPLRIHHEHPSPPLSWPFAAFLAFPLAFFFDTITLNYNKLPMVPLTAK</sequence>
<evidence type="ECO:0000313" key="2">
    <source>
        <dbReference type="EMBL" id="KAK1737882.1"/>
    </source>
</evidence>
<feature type="transmembrane region" description="Helical" evidence="1">
    <location>
        <begin position="53"/>
        <end position="73"/>
    </location>
</feature>
<organism evidence="2 3">
    <name type="scientific">Skeletonema marinoi</name>
    <dbReference type="NCBI Taxonomy" id="267567"/>
    <lineage>
        <taxon>Eukaryota</taxon>
        <taxon>Sar</taxon>
        <taxon>Stramenopiles</taxon>
        <taxon>Ochrophyta</taxon>
        <taxon>Bacillariophyta</taxon>
        <taxon>Coscinodiscophyceae</taxon>
        <taxon>Thalassiosirophycidae</taxon>
        <taxon>Thalassiosirales</taxon>
        <taxon>Skeletonemataceae</taxon>
        <taxon>Skeletonema</taxon>
        <taxon>Skeletonema marinoi-dohrnii complex</taxon>
    </lineage>
</organism>
<dbReference type="EMBL" id="JATAAI010000022">
    <property type="protein sequence ID" value="KAK1737882.1"/>
    <property type="molecule type" value="Genomic_DNA"/>
</dbReference>
<dbReference type="Proteomes" id="UP001224775">
    <property type="component" value="Unassembled WGS sequence"/>
</dbReference>
<comment type="caution">
    <text evidence="2">The sequence shown here is derived from an EMBL/GenBank/DDBJ whole genome shotgun (WGS) entry which is preliminary data.</text>
</comment>
<keyword evidence="1" id="KW-1133">Transmembrane helix</keyword>
<proteinExistence type="predicted"/>